<sequence length="129" mass="14337">MFLSKAQEMIPAEKGVLARKREARQHLLPLVHISFTLLPGSLKSSKDGNVGISEQPSRCQPPESRHTGWLRPVGTEMSGIMCWDEEGRRCRVGCAGGGEERDERCAAERRGRGNQACVRSWRGYCSPGR</sequence>
<comment type="caution">
    <text evidence="2">The sequence shown here is derived from an EMBL/GenBank/DDBJ whole genome shotgun (WGS) entry which is preliminary data.</text>
</comment>
<dbReference type="Proteomes" id="UP000324222">
    <property type="component" value="Unassembled WGS sequence"/>
</dbReference>
<evidence type="ECO:0000313" key="3">
    <source>
        <dbReference type="Proteomes" id="UP000324222"/>
    </source>
</evidence>
<feature type="region of interest" description="Disordered" evidence="1">
    <location>
        <begin position="40"/>
        <end position="71"/>
    </location>
</feature>
<name>A0A5B7KEZ2_PORTR</name>
<organism evidence="2 3">
    <name type="scientific">Portunus trituberculatus</name>
    <name type="common">Swimming crab</name>
    <name type="synonym">Neptunus trituberculatus</name>
    <dbReference type="NCBI Taxonomy" id="210409"/>
    <lineage>
        <taxon>Eukaryota</taxon>
        <taxon>Metazoa</taxon>
        <taxon>Ecdysozoa</taxon>
        <taxon>Arthropoda</taxon>
        <taxon>Crustacea</taxon>
        <taxon>Multicrustacea</taxon>
        <taxon>Malacostraca</taxon>
        <taxon>Eumalacostraca</taxon>
        <taxon>Eucarida</taxon>
        <taxon>Decapoda</taxon>
        <taxon>Pleocyemata</taxon>
        <taxon>Brachyura</taxon>
        <taxon>Eubrachyura</taxon>
        <taxon>Portunoidea</taxon>
        <taxon>Portunidae</taxon>
        <taxon>Portuninae</taxon>
        <taxon>Portunus</taxon>
    </lineage>
</organism>
<dbReference type="EMBL" id="VSRR010134826">
    <property type="protein sequence ID" value="MPD03135.1"/>
    <property type="molecule type" value="Genomic_DNA"/>
</dbReference>
<dbReference type="AlphaFoldDB" id="A0A5B7KEZ2"/>
<reference evidence="2 3" key="1">
    <citation type="submission" date="2019-05" db="EMBL/GenBank/DDBJ databases">
        <title>Another draft genome of Portunus trituberculatus and its Hox gene families provides insights of decapod evolution.</title>
        <authorList>
            <person name="Jeong J.-H."/>
            <person name="Song I."/>
            <person name="Kim S."/>
            <person name="Choi T."/>
            <person name="Kim D."/>
            <person name="Ryu S."/>
            <person name="Kim W."/>
        </authorList>
    </citation>
    <scope>NUCLEOTIDE SEQUENCE [LARGE SCALE GENOMIC DNA]</scope>
    <source>
        <tissue evidence="2">Muscle</tissue>
    </source>
</reference>
<accession>A0A5B7KEZ2</accession>
<evidence type="ECO:0000256" key="1">
    <source>
        <dbReference type="SAM" id="MobiDB-lite"/>
    </source>
</evidence>
<protein>
    <submittedName>
        <fullName evidence="2">Uncharacterized protein</fullName>
    </submittedName>
</protein>
<proteinExistence type="predicted"/>
<keyword evidence="3" id="KW-1185">Reference proteome</keyword>
<gene>
    <name evidence="2" type="ORF">E2C01_098758</name>
</gene>
<evidence type="ECO:0000313" key="2">
    <source>
        <dbReference type="EMBL" id="MPD03135.1"/>
    </source>
</evidence>